<dbReference type="PANTHER" id="PTHR43433:SF4">
    <property type="entry name" value="NON-HEME CHLOROPEROXIDASE-RELATED"/>
    <property type="match status" value="1"/>
</dbReference>
<evidence type="ECO:0000259" key="1">
    <source>
        <dbReference type="Pfam" id="PF00561"/>
    </source>
</evidence>
<protein>
    <submittedName>
        <fullName evidence="2">Arylesterase</fullName>
    </submittedName>
</protein>
<name>A0A512DV38_9PROT</name>
<dbReference type="OrthoDB" id="9779853at2"/>
<organism evidence="2 3">
    <name type="scientific">Skermanella aerolata</name>
    <dbReference type="NCBI Taxonomy" id="393310"/>
    <lineage>
        <taxon>Bacteria</taxon>
        <taxon>Pseudomonadati</taxon>
        <taxon>Pseudomonadota</taxon>
        <taxon>Alphaproteobacteria</taxon>
        <taxon>Rhodospirillales</taxon>
        <taxon>Azospirillaceae</taxon>
        <taxon>Skermanella</taxon>
    </lineage>
</organism>
<dbReference type="AlphaFoldDB" id="A0A512DV38"/>
<dbReference type="InterPro" id="IPR000073">
    <property type="entry name" value="AB_hydrolase_1"/>
</dbReference>
<dbReference type="EMBL" id="BJYZ01000021">
    <property type="protein sequence ID" value="GEO40334.1"/>
    <property type="molecule type" value="Genomic_DNA"/>
</dbReference>
<proteinExistence type="predicted"/>
<dbReference type="InterPro" id="IPR029058">
    <property type="entry name" value="AB_hydrolase_fold"/>
</dbReference>
<dbReference type="Gene3D" id="3.40.50.1820">
    <property type="entry name" value="alpha/beta hydrolase"/>
    <property type="match status" value="1"/>
</dbReference>
<dbReference type="Pfam" id="PF00561">
    <property type="entry name" value="Abhydrolase_1"/>
    <property type="match status" value="1"/>
</dbReference>
<dbReference type="RefSeq" id="WP_044429843.1">
    <property type="nucleotide sequence ID" value="NZ_BJYZ01000021.1"/>
</dbReference>
<feature type="domain" description="AB hydrolase-1" evidence="1">
    <location>
        <begin position="32"/>
        <end position="265"/>
    </location>
</feature>
<dbReference type="PRINTS" id="PR00111">
    <property type="entry name" value="ABHYDROLASE"/>
</dbReference>
<dbReference type="PANTHER" id="PTHR43433">
    <property type="entry name" value="HYDROLASE, ALPHA/BETA FOLD FAMILY PROTEIN"/>
    <property type="match status" value="1"/>
</dbReference>
<evidence type="ECO:0000313" key="2">
    <source>
        <dbReference type="EMBL" id="GEO40334.1"/>
    </source>
</evidence>
<comment type="caution">
    <text evidence="2">The sequence shown here is derived from an EMBL/GenBank/DDBJ whole genome shotgun (WGS) entry which is preliminary data.</text>
</comment>
<keyword evidence="3" id="KW-1185">Reference proteome</keyword>
<sequence length="279" mass="30914">MGHALSVAATMPDFIRTSDDTSLFYRDWGTGKPVVFVASWVMPSESWSYQMAALAEQGFRCVAYDRRGHGRSSDPGRGYDFDTLADDLAAVLDTLDLRDVTLVGFSMGGAEIVRYVTRHGTARVGRLVSIAPTTPLVMRRPDNPHGFDEAVLEDLHRAFQQDFPLWVEENARPFVLPETSQATVEWVKSMALGTSLKAVLDCHRMLVREDFREELKTIDLPVLVIQGNADISSPIDLAGRPTADLIPGARLEIYQGAPHGLFITHRERLNRDLAAFAAS</sequence>
<accession>A0A512DV38</accession>
<dbReference type="Proteomes" id="UP000321523">
    <property type="component" value="Unassembled WGS sequence"/>
</dbReference>
<gene>
    <name evidence="2" type="ORF">SAE02_44820</name>
</gene>
<dbReference type="InterPro" id="IPR050471">
    <property type="entry name" value="AB_hydrolase"/>
</dbReference>
<dbReference type="SUPFAM" id="SSF53474">
    <property type="entry name" value="alpha/beta-Hydrolases"/>
    <property type="match status" value="1"/>
</dbReference>
<evidence type="ECO:0000313" key="3">
    <source>
        <dbReference type="Proteomes" id="UP000321523"/>
    </source>
</evidence>
<reference evidence="2 3" key="1">
    <citation type="submission" date="2019-07" db="EMBL/GenBank/DDBJ databases">
        <title>Whole genome shotgun sequence of Skermanella aerolata NBRC 106429.</title>
        <authorList>
            <person name="Hosoyama A."/>
            <person name="Uohara A."/>
            <person name="Ohji S."/>
            <person name="Ichikawa N."/>
        </authorList>
    </citation>
    <scope>NUCLEOTIDE SEQUENCE [LARGE SCALE GENOMIC DNA]</scope>
    <source>
        <strain evidence="2 3">NBRC 106429</strain>
    </source>
</reference>